<protein>
    <submittedName>
        <fullName evidence="2">DUF898 family protein</fullName>
    </submittedName>
</protein>
<organism evidence="2 3">
    <name type="scientific">Parapontixanthobacter aurantiacus</name>
    <dbReference type="NCBI Taxonomy" id="1463599"/>
    <lineage>
        <taxon>Bacteria</taxon>
        <taxon>Pseudomonadati</taxon>
        <taxon>Pseudomonadota</taxon>
        <taxon>Alphaproteobacteria</taxon>
        <taxon>Sphingomonadales</taxon>
        <taxon>Erythrobacteraceae</taxon>
        <taxon>Parapontixanthobacter</taxon>
    </lineage>
</organism>
<gene>
    <name evidence="2" type="ORF">GRI38_08600</name>
</gene>
<dbReference type="OrthoDB" id="7462354at2"/>
<keyword evidence="1" id="KW-0812">Transmembrane</keyword>
<keyword evidence="1" id="KW-0472">Membrane</keyword>
<proteinExistence type="predicted"/>
<dbReference type="Proteomes" id="UP000433104">
    <property type="component" value="Unassembled WGS sequence"/>
</dbReference>
<dbReference type="RefSeq" id="WP_160682642.1">
    <property type="nucleotide sequence ID" value="NZ_WTYW01000002.1"/>
</dbReference>
<feature type="transmembrane region" description="Helical" evidence="1">
    <location>
        <begin position="103"/>
        <end position="127"/>
    </location>
</feature>
<feature type="transmembrane region" description="Helical" evidence="1">
    <location>
        <begin position="64"/>
        <end position="91"/>
    </location>
</feature>
<accession>A0A844ZDX5</accession>
<dbReference type="Pfam" id="PF05987">
    <property type="entry name" value="DUF898"/>
    <property type="match status" value="1"/>
</dbReference>
<feature type="transmembrane region" description="Helical" evidence="1">
    <location>
        <begin position="293"/>
        <end position="317"/>
    </location>
</feature>
<feature type="transmembrane region" description="Helical" evidence="1">
    <location>
        <begin position="206"/>
        <end position="231"/>
    </location>
</feature>
<sequence length="361" mass="40318">MEYKDTDAESAFGFDGTWKEFAPIAFSNLLLTIVTLGIYRFWATTRERRYLWSRSRFVDERLEWAGTGMELFIGFLIVLLLFGIPFVILQFATQALAMRGEAFWAGALGLFAFLAIVYLTGLARYRALRYRLSRTRWRGIRGGSNNPGFGYGLSYMWKTFVGYLPLGLLIPWSMTSLWNQRWREMSFGPYKFDAQAEAGNVFARFLLFYLAPFIIVAVIFAVGAAGGLAGYGIGGEDGAGVGAMFGVVIGLFVFYVVLGIIAVAFYSAFYREVVGETTWGHLRFSFNASTMDWIKLLIGDAVLVVFTLGIGLIFLSYRHWKFFMIHMEAGGEILLDELTQSTTATAGHGEGLLDAFDIGAI</sequence>
<reference evidence="2 3" key="1">
    <citation type="submission" date="2019-12" db="EMBL/GenBank/DDBJ databases">
        <title>Genomic-based taxomic classification of the family Erythrobacteraceae.</title>
        <authorList>
            <person name="Xu L."/>
        </authorList>
    </citation>
    <scope>NUCLEOTIDE SEQUENCE [LARGE SCALE GENOMIC DNA]</scope>
    <source>
        <strain evidence="2 3">MCCC 1A09962</strain>
    </source>
</reference>
<evidence type="ECO:0000256" key="1">
    <source>
        <dbReference type="SAM" id="Phobius"/>
    </source>
</evidence>
<evidence type="ECO:0000313" key="2">
    <source>
        <dbReference type="EMBL" id="MXO86085.1"/>
    </source>
</evidence>
<dbReference type="EMBL" id="WTYW01000002">
    <property type="protein sequence ID" value="MXO86085.1"/>
    <property type="molecule type" value="Genomic_DNA"/>
</dbReference>
<dbReference type="InterPro" id="IPR010295">
    <property type="entry name" value="DUF898"/>
</dbReference>
<comment type="caution">
    <text evidence="2">The sequence shown here is derived from an EMBL/GenBank/DDBJ whole genome shotgun (WGS) entry which is preliminary data.</text>
</comment>
<dbReference type="AlphaFoldDB" id="A0A844ZDX5"/>
<evidence type="ECO:0000313" key="3">
    <source>
        <dbReference type="Proteomes" id="UP000433104"/>
    </source>
</evidence>
<feature type="transmembrane region" description="Helical" evidence="1">
    <location>
        <begin position="243"/>
        <end position="269"/>
    </location>
</feature>
<keyword evidence="1" id="KW-1133">Transmembrane helix</keyword>
<keyword evidence="3" id="KW-1185">Reference proteome</keyword>
<feature type="transmembrane region" description="Helical" evidence="1">
    <location>
        <begin position="21"/>
        <end position="43"/>
    </location>
</feature>
<name>A0A844ZDX5_9SPHN</name>